<name>A0A182Q307_9DIPT</name>
<feature type="compositionally biased region" description="Low complexity" evidence="5">
    <location>
        <begin position="887"/>
        <end position="906"/>
    </location>
</feature>
<feature type="compositionally biased region" description="Low complexity" evidence="5">
    <location>
        <begin position="746"/>
        <end position="759"/>
    </location>
</feature>
<feature type="region of interest" description="Disordered" evidence="5">
    <location>
        <begin position="216"/>
        <end position="293"/>
    </location>
</feature>
<feature type="compositionally biased region" description="Basic residues" evidence="5">
    <location>
        <begin position="162"/>
        <end position="171"/>
    </location>
</feature>
<proteinExistence type="predicted"/>
<feature type="region of interest" description="Disordered" evidence="5">
    <location>
        <begin position="339"/>
        <end position="972"/>
    </location>
</feature>
<feature type="compositionally biased region" description="Low complexity" evidence="5">
    <location>
        <begin position="43"/>
        <end position="57"/>
    </location>
</feature>
<feature type="compositionally biased region" description="Basic and acidic residues" evidence="5">
    <location>
        <begin position="219"/>
        <end position="228"/>
    </location>
</feature>
<dbReference type="PANTHER" id="PTHR28069:SF2">
    <property type="entry name" value="GH20023P"/>
    <property type="match status" value="1"/>
</dbReference>
<dbReference type="Gene3D" id="6.10.140.2220">
    <property type="match status" value="1"/>
</dbReference>
<feature type="compositionally biased region" description="Low complexity" evidence="5">
    <location>
        <begin position="766"/>
        <end position="777"/>
    </location>
</feature>
<feature type="compositionally biased region" description="Polar residues" evidence="5">
    <location>
        <begin position="147"/>
        <end position="158"/>
    </location>
</feature>
<dbReference type="CDD" id="cd06503">
    <property type="entry name" value="ATP-synt_Fo_b"/>
    <property type="match status" value="1"/>
</dbReference>
<organism evidence="7 8">
    <name type="scientific">Anopheles farauti</name>
    <dbReference type="NCBI Taxonomy" id="69004"/>
    <lineage>
        <taxon>Eukaryota</taxon>
        <taxon>Metazoa</taxon>
        <taxon>Ecdysozoa</taxon>
        <taxon>Arthropoda</taxon>
        <taxon>Hexapoda</taxon>
        <taxon>Insecta</taxon>
        <taxon>Pterygota</taxon>
        <taxon>Neoptera</taxon>
        <taxon>Endopterygota</taxon>
        <taxon>Diptera</taxon>
        <taxon>Nematocera</taxon>
        <taxon>Culicoidea</taxon>
        <taxon>Culicidae</taxon>
        <taxon>Anophelinae</taxon>
        <taxon>Anopheles</taxon>
    </lineage>
</organism>
<dbReference type="InterPro" id="IPR002893">
    <property type="entry name" value="Znf_MYND"/>
</dbReference>
<feature type="compositionally biased region" description="Low complexity" evidence="5">
    <location>
        <begin position="1042"/>
        <end position="1064"/>
    </location>
</feature>
<evidence type="ECO:0000256" key="3">
    <source>
        <dbReference type="ARBA" id="ARBA00022833"/>
    </source>
</evidence>
<dbReference type="EnsemblMetazoa" id="AFAF002075-RA">
    <property type="protein sequence ID" value="AFAF002075-PA"/>
    <property type="gene ID" value="AFAF002075"/>
</dbReference>
<dbReference type="PROSITE" id="PS01360">
    <property type="entry name" value="ZF_MYND_1"/>
    <property type="match status" value="1"/>
</dbReference>
<feature type="compositionally biased region" description="Pro residues" evidence="5">
    <location>
        <begin position="778"/>
        <end position="796"/>
    </location>
</feature>
<evidence type="ECO:0000313" key="7">
    <source>
        <dbReference type="EnsemblMetazoa" id="AFAF002075-PA"/>
    </source>
</evidence>
<protein>
    <recommendedName>
        <fullName evidence="6">MYND-type domain-containing protein</fullName>
    </recommendedName>
</protein>
<dbReference type="VEuPathDB" id="VectorBase:AFAF002075"/>
<dbReference type="Pfam" id="PF20179">
    <property type="entry name" value="MSS51_C"/>
    <property type="match status" value="1"/>
</dbReference>
<feature type="compositionally biased region" description="Basic and acidic residues" evidence="5">
    <location>
        <begin position="339"/>
        <end position="354"/>
    </location>
</feature>
<dbReference type="SUPFAM" id="SSF144232">
    <property type="entry name" value="HIT/MYND zinc finger-like"/>
    <property type="match status" value="1"/>
</dbReference>
<evidence type="ECO:0000256" key="2">
    <source>
        <dbReference type="ARBA" id="ARBA00022771"/>
    </source>
</evidence>
<feature type="compositionally biased region" description="Basic and acidic residues" evidence="5">
    <location>
        <begin position="911"/>
        <end position="923"/>
    </location>
</feature>
<dbReference type="PROSITE" id="PS50865">
    <property type="entry name" value="ZF_MYND_2"/>
    <property type="match status" value="1"/>
</dbReference>
<feature type="compositionally biased region" description="Basic residues" evidence="5">
    <location>
        <begin position="130"/>
        <end position="140"/>
    </location>
</feature>
<feature type="region of interest" description="Disordered" evidence="5">
    <location>
        <begin position="22"/>
        <end position="57"/>
    </location>
</feature>
<dbReference type="PANTHER" id="PTHR28069">
    <property type="entry name" value="GH20023P"/>
    <property type="match status" value="1"/>
</dbReference>
<feature type="compositionally biased region" description="Low complexity" evidence="5">
    <location>
        <begin position="1102"/>
        <end position="1111"/>
    </location>
</feature>
<feature type="compositionally biased region" description="Basic and acidic residues" evidence="5">
    <location>
        <begin position="362"/>
        <end position="631"/>
    </location>
</feature>
<feature type="compositionally biased region" description="Low complexity" evidence="5">
    <location>
        <begin position="1010"/>
        <end position="1027"/>
    </location>
</feature>
<feature type="region of interest" description="Disordered" evidence="5">
    <location>
        <begin position="76"/>
        <end position="198"/>
    </location>
</feature>
<feature type="compositionally biased region" description="Low complexity" evidence="5">
    <location>
        <begin position="833"/>
        <end position="857"/>
    </location>
</feature>
<feature type="compositionally biased region" description="Basic and acidic residues" evidence="5">
    <location>
        <begin position="1074"/>
        <end position="1086"/>
    </location>
</feature>
<feature type="compositionally biased region" description="Pro residues" evidence="5">
    <location>
        <begin position="729"/>
        <end position="745"/>
    </location>
</feature>
<dbReference type="InterPro" id="IPR046824">
    <property type="entry name" value="Mss51-like_C"/>
</dbReference>
<dbReference type="Proteomes" id="UP000075886">
    <property type="component" value="Unassembled WGS sequence"/>
</dbReference>
<feature type="domain" description="MYND-type" evidence="6">
    <location>
        <begin position="1215"/>
        <end position="1253"/>
    </location>
</feature>
<sequence>MALGCLPDSLVQLMAVAKVGNTTHHSSHQPIPVGGMAKKGKAKNGAAPAEGDQVSAPVSTGSVAAPVAAPVAAAPVRPAATKEVSTAAPVKEVKLDVKPVAEKKSNAPKAPQNGAPAIENGSDGETGELKRKRSRRNRKKKSDESGTEQNNDKQSTAATVKKNLRKKRSKLLRALEQAESNTAPKATPEGKTPLSAEDLRRKIQVVEKLLEHLQAQTQEEQKKVDSLKGAKPVVQPTEAQKKTDQPKAVPKTLNTEKARKEAEAKKLASEKAEIQNEAKRLVQEKARKEQEMRKLLEEKAKKDAEAKQLLEEKAAREAELAKLTQAKARVETVEQKINEIDQKVQQRKDADEAKVAPGSPKQKKEQAARTRKDSESSKKKEAEEKTKKEAEEKAKKEAEEKAKKEAAEKAKKEAEEKAKKEAAEKAKKEAEEKAKKEAAEKAKKEAEEKAKKEAEEKAKKEAAEKAKREAEEKAKKEAAEKAKKEAEEKAKKEAAEKAKKEAEEKAKKEAAEKAKKEAEEKAKKEAAEKAKKEAEEKAKKEAAEKAKKEAEEKAKKEAAEKAKKDAEEKAKKEAAEKAKKEAEEKAKKEAEEKAKKETAEKAKKETEEKAKQEAAEKVKKQAEEEAKRKTNGEVAKQQQNGSTPTNPAQEKPSTPKLDPKNKKNNRRTPKNSVSEDEKNGTKATGPKNGPGGDFASSAEPVSVAKSQESQSAPVPIPKTPEVAAASSPKPSPKSAPAPKTAPAPAPVAANAKSQTAPAKTPEKTAARSSPPKTTAKAPSPPRTAPARAAPPKPSTPPATKKPEPPPKPEFLKKKSPSVEKEKVAKVTAPQQVSQTPAAAVPSSAPASTPATPATPATVPTPAPAAPQTSEPASSEARLTEEALNGTKKPAAAAAAAAAAAGASKAKPQPPKKPEVPPKPDVHNKSAAKMKTPIKQPGGKASTVKMTSGTVQNKHLTTIQSDCRSPAPDQSRAEAFKKNMDIISTIADVLLSYPRSKRNRGSTATADGSEPTNSSANNTPSASVRSPLAASSTASASASSLLSSLFPSSSSGGSGSSASHQAGAPKSTPQSAETPKPKSKIDLERILRILQSSQGAPRPEGDPSSSSSTPPSAALQELPEGSDPLEGNPFGSFLTKDAIRMLMPTLQEVNVKFNVEKQLEALNATAAMAKILPKTLPPGTDTTEEDELEEDLMDEESEDTIEYKFTPRPVFIATICQVCKNPLKSFFHCERCKMVSYCGEDHRRTDEPAHRELCAVLCETAANRGGHLYQLARKLNVQEYRNLRVHTLNQIELSLRRPMQAFEREIVLFPRICLAPDCREWRQELLIECTDCRQVSYCAASPEHLLASHRRWCKAYLLFQKLILRQRILGRIEPVLPVRIVTKPTPLPTNVDEVFKQLYKNSTVPRDECVYAVLSQIATAPLTALHAYQQTGKPFGSTFTIHLVGAELQFEGDTLDKWEAFFLHLVPEVAVLRVVFVGPELNVENLPIDVISRIRMCRTCRMKCRVVAFDFQCRTMYHDYRHSSRYQRPNLICFFNPGLHRTTGYAGLDSWPTTIRAATEAGCPMVVTAYTELESPLDLDRLQRESTRTLQIVQAPSVNPFGSKRPDRNFISDETAPMIFKNYYYFVVQ</sequence>
<reference evidence="8" key="1">
    <citation type="submission" date="2014-01" db="EMBL/GenBank/DDBJ databases">
        <title>The Genome Sequence of Anopheles farauti FAR1 (V2).</title>
        <authorList>
            <consortium name="The Broad Institute Genomics Platform"/>
            <person name="Neafsey D.E."/>
            <person name="Besansky N."/>
            <person name="Howell P."/>
            <person name="Walton C."/>
            <person name="Young S.K."/>
            <person name="Zeng Q."/>
            <person name="Gargeya S."/>
            <person name="Fitzgerald M."/>
            <person name="Haas B."/>
            <person name="Abouelleil A."/>
            <person name="Allen A.W."/>
            <person name="Alvarado L."/>
            <person name="Arachchi H.M."/>
            <person name="Berlin A.M."/>
            <person name="Chapman S.B."/>
            <person name="Gainer-Dewar J."/>
            <person name="Goldberg J."/>
            <person name="Griggs A."/>
            <person name="Gujja S."/>
            <person name="Hansen M."/>
            <person name="Howarth C."/>
            <person name="Imamovic A."/>
            <person name="Ireland A."/>
            <person name="Larimer J."/>
            <person name="McCowan C."/>
            <person name="Murphy C."/>
            <person name="Pearson M."/>
            <person name="Poon T.W."/>
            <person name="Priest M."/>
            <person name="Roberts A."/>
            <person name="Saif S."/>
            <person name="Shea T."/>
            <person name="Sisk P."/>
            <person name="Sykes S."/>
            <person name="Wortman J."/>
            <person name="Nusbaum C."/>
            <person name="Birren B."/>
        </authorList>
    </citation>
    <scope>NUCLEOTIDE SEQUENCE [LARGE SCALE GENOMIC DNA]</scope>
    <source>
        <strain evidence="8">FAR1</strain>
    </source>
</reference>
<dbReference type="GO" id="GO:0008270">
    <property type="term" value="F:zinc ion binding"/>
    <property type="evidence" value="ECO:0007669"/>
    <property type="project" value="UniProtKB-KW"/>
</dbReference>
<feature type="region of interest" description="Disordered" evidence="5">
    <location>
        <begin position="1042"/>
        <end position="1129"/>
    </location>
</feature>
<feature type="compositionally biased region" description="Basic and acidic residues" evidence="5">
    <location>
        <begin position="91"/>
        <end position="105"/>
    </location>
</feature>
<accession>A0A182Q307</accession>
<dbReference type="EMBL" id="AXCN02001072">
    <property type="status" value="NOT_ANNOTATED_CDS"/>
    <property type="molecule type" value="Genomic_DNA"/>
</dbReference>
<keyword evidence="2 4" id="KW-0863">Zinc-finger</keyword>
<evidence type="ECO:0000256" key="4">
    <source>
        <dbReference type="PROSITE-ProRule" id="PRU00134"/>
    </source>
</evidence>
<dbReference type="EMBL" id="AXCN02001073">
    <property type="status" value="NOT_ANNOTATED_CDS"/>
    <property type="molecule type" value="Genomic_DNA"/>
</dbReference>
<keyword evidence="3" id="KW-0862">Zinc</keyword>
<feature type="compositionally biased region" description="Polar residues" evidence="5">
    <location>
        <begin position="636"/>
        <end position="652"/>
    </location>
</feature>
<feature type="compositionally biased region" description="Basic and acidic residues" evidence="5">
    <location>
        <begin position="254"/>
        <end position="293"/>
    </location>
</feature>
<feature type="compositionally biased region" description="Polar residues" evidence="5">
    <location>
        <begin position="943"/>
        <end position="962"/>
    </location>
</feature>
<evidence type="ECO:0000313" key="8">
    <source>
        <dbReference type="Proteomes" id="UP000075886"/>
    </source>
</evidence>
<dbReference type="Pfam" id="PF01753">
    <property type="entry name" value="zf-MYND"/>
    <property type="match status" value="1"/>
</dbReference>
<keyword evidence="8" id="KW-1185">Reference proteome</keyword>
<feature type="compositionally biased region" description="Low complexity" evidence="5">
    <location>
        <begin position="865"/>
        <end position="876"/>
    </location>
</feature>
<evidence type="ECO:0000256" key="1">
    <source>
        <dbReference type="ARBA" id="ARBA00022723"/>
    </source>
</evidence>
<evidence type="ECO:0000256" key="5">
    <source>
        <dbReference type="SAM" id="MobiDB-lite"/>
    </source>
</evidence>
<feature type="compositionally biased region" description="Basic and acidic residues" evidence="5">
    <location>
        <begin position="800"/>
        <end position="824"/>
    </location>
</feature>
<evidence type="ECO:0000259" key="6">
    <source>
        <dbReference type="PROSITE" id="PS50865"/>
    </source>
</evidence>
<keyword evidence="1" id="KW-0479">Metal-binding</keyword>
<reference evidence="7" key="2">
    <citation type="submission" date="2020-05" db="UniProtKB">
        <authorList>
            <consortium name="EnsemblMetazoa"/>
        </authorList>
    </citation>
    <scope>IDENTIFICATION</scope>
    <source>
        <strain evidence="7">FAR1</strain>
    </source>
</reference>
<feature type="region of interest" description="Disordered" evidence="5">
    <location>
        <begin position="989"/>
        <end position="1027"/>
    </location>
</feature>
<dbReference type="STRING" id="69004.A0A182Q307"/>